<keyword evidence="3" id="KW-1185">Reference proteome</keyword>
<protein>
    <submittedName>
        <fullName evidence="2">AAA family ATPase</fullName>
    </submittedName>
</protein>
<dbReference type="InterPro" id="IPR027417">
    <property type="entry name" value="P-loop_NTPase"/>
</dbReference>
<dbReference type="RefSeq" id="WP_386429250.1">
    <property type="nucleotide sequence ID" value="NZ_JBHSBB010000010.1"/>
</dbReference>
<dbReference type="Proteomes" id="UP001595765">
    <property type="component" value="Unassembled WGS sequence"/>
</dbReference>
<name>A0ABV8HK31_9ACTN</name>
<dbReference type="Gene3D" id="3.40.50.300">
    <property type="entry name" value="P-loop containing nucleotide triphosphate hydrolases"/>
    <property type="match status" value="1"/>
</dbReference>
<organism evidence="2 3">
    <name type="scientific">Streptomyces polygonati</name>
    <dbReference type="NCBI Taxonomy" id="1617087"/>
    <lineage>
        <taxon>Bacteria</taxon>
        <taxon>Bacillati</taxon>
        <taxon>Actinomycetota</taxon>
        <taxon>Actinomycetes</taxon>
        <taxon>Kitasatosporales</taxon>
        <taxon>Streptomycetaceae</taxon>
        <taxon>Streptomyces</taxon>
    </lineage>
</organism>
<dbReference type="EMBL" id="JBHSBB010000010">
    <property type="protein sequence ID" value="MFC4032355.1"/>
    <property type="molecule type" value="Genomic_DNA"/>
</dbReference>
<feature type="domain" description="NadR/Ttd14 AAA" evidence="1">
    <location>
        <begin position="2"/>
        <end position="193"/>
    </location>
</feature>
<evidence type="ECO:0000313" key="3">
    <source>
        <dbReference type="Proteomes" id="UP001595765"/>
    </source>
</evidence>
<proteinExistence type="predicted"/>
<dbReference type="Pfam" id="PF13521">
    <property type="entry name" value="AAA_28"/>
    <property type="match status" value="1"/>
</dbReference>
<dbReference type="InterPro" id="IPR038727">
    <property type="entry name" value="NadR/Ttd14_AAA_dom"/>
</dbReference>
<gene>
    <name evidence="2" type="ORF">ACFO3J_12790</name>
</gene>
<evidence type="ECO:0000259" key="1">
    <source>
        <dbReference type="Pfam" id="PF13521"/>
    </source>
</evidence>
<evidence type="ECO:0000313" key="2">
    <source>
        <dbReference type="EMBL" id="MFC4032355.1"/>
    </source>
</evidence>
<accession>A0ABV8HK31</accession>
<sequence>MRIGISGTYSSGKTITAMALSHYTGIPRTRAKTMREILPEAAPGKTLDQCTASELIQMIVVRHVDRAVHESRRWDGFISDGASLQEWIYGSVRVTVGINPNASIHLKDLDSVEKTPELIFFEDVMQQLGHAMKRHVKATFDTFIHLPNELPLAEDGHRPVNERFRSMSDEFLMKTLTELEIPYHIVGGSMPERLTKIVGVLGLPTVTDVEKAIRAAQDEYAAMDVRDETERAEAASA</sequence>
<comment type="caution">
    <text evidence="2">The sequence shown here is derived from an EMBL/GenBank/DDBJ whole genome shotgun (WGS) entry which is preliminary data.</text>
</comment>
<reference evidence="3" key="1">
    <citation type="journal article" date="2019" name="Int. J. Syst. Evol. Microbiol.">
        <title>The Global Catalogue of Microorganisms (GCM) 10K type strain sequencing project: providing services to taxonomists for standard genome sequencing and annotation.</title>
        <authorList>
            <consortium name="The Broad Institute Genomics Platform"/>
            <consortium name="The Broad Institute Genome Sequencing Center for Infectious Disease"/>
            <person name="Wu L."/>
            <person name="Ma J."/>
        </authorList>
    </citation>
    <scope>NUCLEOTIDE SEQUENCE [LARGE SCALE GENOMIC DNA]</scope>
    <source>
        <strain evidence="3">CGMCC 4.7237</strain>
    </source>
</reference>
<dbReference type="SUPFAM" id="SSF52540">
    <property type="entry name" value="P-loop containing nucleoside triphosphate hydrolases"/>
    <property type="match status" value="1"/>
</dbReference>